<dbReference type="AlphaFoldDB" id="A0A1L7X4X2"/>
<evidence type="ECO:0000256" key="1">
    <source>
        <dbReference type="ARBA" id="ARBA00006484"/>
    </source>
</evidence>
<keyword evidence="3" id="KW-0560">Oxidoreductase</keyword>
<dbReference type="PANTHER" id="PTHR24320">
    <property type="entry name" value="RETINOL DEHYDROGENASE"/>
    <property type="match status" value="1"/>
</dbReference>
<dbReference type="InterPro" id="IPR036291">
    <property type="entry name" value="NAD(P)-bd_dom_sf"/>
</dbReference>
<keyword evidence="5" id="KW-1185">Reference proteome</keyword>
<evidence type="ECO:0000256" key="3">
    <source>
        <dbReference type="ARBA" id="ARBA00023002"/>
    </source>
</evidence>
<dbReference type="PANTHER" id="PTHR24320:SF236">
    <property type="entry name" value="SHORT-CHAIN DEHYDROGENASE-RELATED"/>
    <property type="match status" value="1"/>
</dbReference>
<dbReference type="Pfam" id="PF00106">
    <property type="entry name" value="adh_short"/>
    <property type="match status" value="1"/>
</dbReference>
<dbReference type="Proteomes" id="UP000184330">
    <property type="component" value="Unassembled WGS sequence"/>
</dbReference>
<dbReference type="STRING" id="576137.A0A1L7X4X2"/>
<evidence type="ECO:0000256" key="2">
    <source>
        <dbReference type="ARBA" id="ARBA00022857"/>
    </source>
</evidence>
<organism evidence="4 5">
    <name type="scientific">Phialocephala subalpina</name>
    <dbReference type="NCBI Taxonomy" id="576137"/>
    <lineage>
        <taxon>Eukaryota</taxon>
        <taxon>Fungi</taxon>
        <taxon>Dikarya</taxon>
        <taxon>Ascomycota</taxon>
        <taxon>Pezizomycotina</taxon>
        <taxon>Leotiomycetes</taxon>
        <taxon>Helotiales</taxon>
        <taxon>Mollisiaceae</taxon>
        <taxon>Phialocephala</taxon>
        <taxon>Phialocephala fortinii species complex</taxon>
    </lineage>
</organism>
<reference evidence="4 5" key="1">
    <citation type="submission" date="2016-03" db="EMBL/GenBank/DDBJ databases">
        <authorList>
            <person name="Ploux O."/>
        </authorList>
    </citation>
    <scope>NUCLEOTIDE SEQUENCE [LARGE SCALE GENOMIC DNA]</scope>
    <source>
        <strain evidence="4 5">UAMH 11012</strain>
    </source>
</reference>
<gene>
    <name evidence="4" type="ORF">PAC_09961</name>
</gene>
<protein>
    <submittedName>
        <fullName evidence="4">Related to light induced alcohol dehydrogenase Bli-4</fullName>
    </submittedName>
</protein>
<evidence type="ECO:0000313" key="5">
    <source>
        <dbReference type="Proteomes" id="UP000184330"/>
    </source>
</evidence>
<dbReference type="EMBL" id="FJOG01000015">
    <property type="protein sequence ID" value="CZR60066.1"/>
    <property type="molecule type" value="Genomic_DNA"/>
</dbReference>
<accession>A0A1L7X4X2</accession>
<dbReference type="GO" id="GO:0016491">
    <property type="term" value="F:oxidoreductase activity"/>
    <property type="evidence" value="ECO:0007669"/>
    <property type="project" value="UniProtKB-KW"/>
</dbReference>
<name>A0A1L7X4X2_9HELO</name>
<dbReference type="InterPro" id="IPR002347">
    <property type="entry name" value="SDR_fam"/>
</dbReference>
<dbReference type="SUPFAM" id="SSF51735">
    <property type="entry name" value="NAD(P)-binding Rossmann-fold domains"/>
    <property type="match status" value="1"/>
</dbReference>
<keyword evidence="2" id="KW-0521">NADP</keyword>
<dbReference type="PRINTS" id="PR00081">
    <property type="entry name" value="GDHRDH"/>
</dbReference>
<comment type="similarity">
    <text evidence="1">Belongs to the short-chain dehydrogenases/reductases (SDR) family.</text>
</comment>
<sequence>MTAALRRTISQLFPGKPTFTEADVPSQNGRVFIVTGGNAGLGYHICKILYSKGGTVYMLSRTESKALEAIKSIKFEFPNSSGDVKYIHLDLSDMTTIKPAVEAFAKQESKLDVLFNNAGIGAAPEGTETKQGYEVIMGTDAIAPFLLTQLLLPNLQTAAKTAPKDSVRVVWTGSPIIEDTYCPPGGLLVSHLSSPPRDNFVNYALSKTANWYLASELHHRVKSDGIVSICQNPGNLKTAVWDPAPWIVRNMMRITMHPPVYGAYTNLWAGVSSSVTLADGGRYAVPWGAWHPNPREDLLNALKSEKERGSGEAAKVWDWLENETKKWA</sequence>
<dbReference type="OrthoDB" id="191139at2759"/>
<proteinExistence type="inferred from homology"/>
<dbReference type="Gene3D" id="3.40.50.720">
    <property type="entry name" value="NAD(P)-binding Rossmann-like Domain"/>
    <property type="match status" value="1"/>
</dbReference>
<evidence type="ECO:0000313" key="4">
    <source>
        <dbReference type="EMBL" id="CZR60066.1"/>
    </source>
</evidence>